<keyword evidence="1 2" id="KW-0597">Phosphoprotein</keyword>
<reference evidence="4 5" key="1">
    <citation type="submission" date="2024-06" db="EMBL/GenBank/DDBJ databases">
        <title>Genomic Encyclopedia of Type Strains, Phase V (KMG-V): Genome sequencing to study the core and pangenomes of soil and plant-associated prokaryotes.</title>
        <authorList>
            <person name="Whitman W."/>
        </authorList>
    </citation>
    <scope>NUCLEOTIDE SEQUENCE [LARGE SCALE GENOMIC DNA]</scope>
    <source>
        <strain evidence="4 5">NE40</strain>
    </source>
</reference>
<dbReference type="InterPro" id="IPR011006">
    <property type="entry name" value="CheY-like_superfamily"/>
</dbReference>
<dbReference type="EMBL" id="JBEWTB010000002">
    <property type="protein sequence ID" value="MET4757958.1"/>
    <property type="molecule type" value="Genomic_DNA"/>
</dbReference>
<dbReference type="PANTHER" id="PTHR45339">
    <property type="entry name" value="HYBRID SIGNAL TRANSDUCTION HISTIDINE KINASE J"/>
    <property type="match status" value="1"/>
</dbReference>
<dbReference type="SUPFAM" id="SSF52172">
    <property type="entry name" value="CheY-like"/>
    <property type="match status" value="2"/>
</dbReference>
<proteinExistence type="predicted"/>
<gene>
    <name evidence="4" type="ORF">V5J35_003150</name>
</gene>
<dbReference type="RefSeq" id="WP_354016438.1">
    <property type="nucleotide sequence ID" value="NZ_JBEWTB010000002.1"/>
</dbReference>
<dbReference type="Pfam" id="PF00072">
    <property type="entry name" value="Response_reg"/>
    <property type="match status" value="2"/>
</dbReference>
<evidence type="ECO:0000259" key="3">
    <source>
        <dbReference type="PROSITE" id="PS50110"/>
    </source>
</evidence>
<dbReference type="CDD" id="cd17546">
    <property type="entry name" value="REC_hyHK_CKI1_RcsC-like"/>
    <property type="match status" value="1"/>
</dbReference>
<evidence type="ECO:0000313" key="4">
    <source>
        <dbReference type="EMBL" id="MET4757958.1"/>
    </source>
</evidence>
<dbReference type="Proteomes" id="UP001549366">
    <property type="component" value="Unassembled WGS sequence"/>
</dbReference>
<organism evidence="4 5">
    <name type="scientific">Endozoicomonas lisbonensis</name>
    <dbReference type="NCBI Taxonomy" id="3120522"/>
    <lineage>
        <taxon>Bacteria</taxon>
        <taxon>Pseudomonadati</taxon>
        <taxon>Pseudomonadota</taxon>
        <taxon>Gammaproteobacteria</taxon>
        <taxon>Oceanospirillales</taxon>
        <taxon>Endozoicomonadaceae</taxon>
        <taxon>Endozoicomonas</taxon>
    </lineage>
</organism>
<feature type="domain" description="Response regulatory" evidence="3">
    <location>
        <begin position="30"/>
        <end position="147"/>
    </location>
</feature>
<sequence length="291" mass="32271">MGYLTKPVTVADLESVFTTVEQAISSDISHTLLLDADESSRAHMKELLVKKGLNVGEAKTAADAMVSQLEHQWQCIVMDVDLPDMSGLAFLEGLYEKLQGKMPSIVIHTSRVLGKEEHNQLQKFSGSMVMKGDMASDRVIDEVSLFMHSIDNNDGTEKEPVSLPENSLEGHKILLVDDDLRNTFALSKGLQAIGLEVLIADNGENALKKLEEEEGIELVLMDIMMPVMDGYEAMTKMREHPQLKDMPVIALTAKAMSDDKSKCIEAGANDYMTKPVDLEKLVAMMKLWLFK</sequence>
<evidence type="ECO:0000256" key="1">
    <source>
        <dbReference type="ARBA" id="ARBA00022553"/>
    </source>
</evidence>
<name>A0ABV2SJL9_9GAMM</name>
<dbReference type="SMART" id="SM00448">
    <property type="entry name" value="REC"/>
    <property type="match status" value="2"/>
</dbReference>
<feature type="domain" description="Response regulatory" evidence="3">
    <location>
        <begin position="172"/>
        <end position="289"/>
    </location>
</feature>
<comment type="caution">
    <text evidence="4">The sequence shown here is derived from an EMBL/GenBank/DDBJ whole genome shotgun (WGS) entry which is preliminary data.</text>
</comment>
<keyword evidence="5" id="KW-1185">Reference proteome</keyword>
<accession>A0ABV2SJL9</accession>
<protein>
    <submittedName>
        <fullName evidence="4">CheY-like chemotaxis protein</fullName>
    </submittedName>
</protein>
<dbReference type="CDD" id="cd00156">
    <property type="entry name" value="REC"/>
    <property type="match status" value="1"/>
</dbReference>
<dbReference type="PROSITE" id="PS50110">
    <property type="entry name" value="RESPONSE_REGULATORY"/>
    <property type="match status" value="2"/>
</dbReference>
<dbReference type="Gene3D" id="3.40.50.2300">
    <property type="match status" value="2"/>
</dbReference>
<dbReference type="PANTHER" id="PTHR45339:SF3">
    <property type="entry name" value="HISTIDINE KINASE"/>
    <property type="match status" value="1"/>
</dbReference>
<feature type="modified residue" description="4-aspartylphosphate" evidence="2">
    <location>
        <position position="79"/>
    </location>
</feature>
<dbReference type="InterPro" id="IPR001789">
    <property type="entry name" value="Sig_transdc_resp-reg_receiver"/>
</dbReference>
<evidence type="ECO:0000256" key="2">
    <source>
        <dbReference type="PROSITE-ProRule" id="PRU00169"/>
    </source>
</evidence>
<feature type="modified residue" description="4-aspartylphosphate" evidence="2">
    <location>
        <position position="222"/>
    </location>
</feature>
<evidence type="ECO:0000313" key="5">
    <source>
        <dbReference type="Proteomes" id="UP001549366"/>
    </source>
</evidence>